<dbReference type="WBParaSite" id="TMUE_3000010899.1">
    <property type="protein sequence ID" value="TMUE_3000010899.1"/>
    <property type="gene ID" value="WBGene00301103"/>
</dbReference>
<feature type="chain" id="PRO_5024457119" evidence="1">
    <location>
        <begin position="27"/>
        <end position="310"/>
    </location>
</feature>
<keyword evidence="1" id="KW-0732">Signal</keyword>
<evidence type="ECO:0000313" key="3">
    <source>
        <dbReference type="WBParaSite" id="TMUE_3000010899.1"/>
    </source>
</evidence>
<feature type="signal peptide" evidence="1">
    <location>
        <begin position="1"/>
        <end position="26"/>
    </location>
</feature>
<evidence type="ECO:0000256" key="1">
    <source>
        <dbReference type="SAM" id="SignalP"/>
    </source>
</evidence>
<name>A0A5S6QUT5_TRIMR</name>
<protein>
    <submittedName>
        <fullName evidence="3">Uncharacterized protein</fullName>
    </submittedName>
</protein>
<keyword evidence="2" id="KW-1185">Reference proteome</keyword>
<accession>A0A5S6QUT5</accession>
<sequence length="310" mass="35667">MPSQLFELLMVWTFLLITSVPGGVYAGPFVNIPSNLTHTDFMRRHYDLLMHQYVTNDVFHMRSASNLYEAIVTFMNPFTGEPMVPEFRYYGMDKDGNPQIECASTRCRACARKTLNGIRNGSPNRAIKSEADLIWDQLRLDNAQEYDCQFNEKYETYECPFDWTIDSEFTGIVKELTKRENILCHNDESLQSKKRVKRRKYQAIGEYVTLHCLKRGMPMRENTQLMHLCDTCWGTIVLPDGYEPRMVSQVTCEKAESMEGYITCLNNTDLLSVEKVEEDGTRTAVKVPTSISCMPMIETTTALYLLADAE</sequence>
<dbReference type="AlphaFoldDB" id="A0A5S6QUT5"/>
<reference evidence="3" key="1">
    <citation type="submission" date="2019-12" db="UniProtKB">
        <authorList>
            <consortium name="WormBaseParasite"/>
        </authorList>
    </citation>
    <scope>IDENTIFICATION</scope>
</reference>
<evidence type="ECO:0000313" key="2">
    <source>
        <dbReference type="Proteomes" id="UP000046395"/>
    </source>
</evidence>
<organism evidence="2 3">
    <name type="scientific">Trichuris muris</name>
    <name type="common">Mouse whipworm</name>
    <dbReference type="NCBI Taxonomy" id="70415"/>
    <lineage>
        <taxon>Eukaryota</taxon>
        <taxon>Metazoa</taxon>
        <taxon>Ecdysozoa</taxon>
        <taxon>Nematoda</taxon>
        <taxon>Enoplea</taxon>
        <taxon>Dorylaimia</taxon>
        <taxon>Trichinellida</taxon>
        <taxon>Trichuridae</taxon>
        <taxon>Trichuris</taxon>
    </lineage>
</organism>
<dbReference type="Proteomes" id="UP000046395">
    <property type="component" value="Unassembled WGS sequence"/>
</dbReference>
<proteinExistence type="predicted"/>